<gene>
    <name evidence="2" type="ORF">DEU29_102122</name>
</gene>
<evidence type="ECO:0000313" key="2">
    <source>
        <dbReference type="EMBL" id="TDP40222.1"/>
    </source>
</evidence>
<evidence type="ECO:0000256" key="1">
    <source>
        <dbReference type="SAM" id="Phobius"/>
    </source>
</evidence>
<organism evidence="2 3">
    <name type="scientific">Idiomarina aquatica</name>
    <dbReference type="NCBI Taxonomy" id="1327752"/>
    <lineage>
        <taxon>Bacteria</taxon>
        <taxon>Pseudomonadati</taxon>
        <taxon>Pseudomonadota</taxon>
        <taxon>Gammaproteobacteria</taxon>
        <taxon>Alteromonadales</taxon>
        <taxon>Idiomarinaceae</taxon>
        <taxon>Idiomarina</taxon>
    </lineage>
</organism>
<comment type="caution">
    <text evidence="2">The sequence shown here is derived from an EMBL/GenBank/DDBJ whole genome shotgun (WGS) entry which is preliminary data.</text>
</comment>
<dbReference type="AlphaFoldDB" id="A0A4R6PNR2"/>
<keyword evidence="1" id="KW-0812">Transmembrane</keyword>
<proteinExistence type="predicted"/>
<feature type="transmembrane region" description="Helical" evidence="1">
    <location>
        <begin position="161"/>
        <end position="178"/>
    </location>
</feature>
<keyword evidence="1" id="KW-1133">Transmembrane helix</keyword>
<dbReference type="RefSeq" id="WP_133538685.1">
    <property type="nucleotide sequence ID" value="NZ_SNXI01000002.1"/>
</dbReference>
<protein>
    <submittedName>
        <fullName evidence="2">Uncharacterized protein</fullName>
    </submittedName>
</protein>
<accession>A0A4R6PNR2</accession>
<name>A0A4R6PNR2_9GAMM</name>
<dbReference type="EMBL" id="SNXI01000002">
    <property type="protein sequence ID" value="TDP40222.1"/>
    <property type="molecule type" value="Genomic_DNA"/>
</dbReference>
<reference evidence="2 3" key="1">
    <citation type="submission" date="2019-03" db="EMBL/GenBank/DDBJ databases">
        <title>Freshwater and sediment microbial communities from various areas in North America, analyzing microbe dynamics in response to fracking.</title>
        <authorList>
            <person name="Lamendella R."/>
        </authorList>
    </citation>
    <scope>NUCLEOTIDE SEQUENCE [LARGE SCALE GENOMIC DNA]</scope>
    <source>
        <strain evidence="2 3">18_TX</strain>
    </source>
</reference>
<dbReference type="Proteomes" id="UP000295531">
    <property type="component" value="Unassembled WGS sequence"/>
</dbReference>
<feature type="transmembrane region" description="Helical" evidence="1">
    <location>
        <begin position="78"/>
        <end position="100"/>
    </location>
</feature>
<keyword evidence="3" id="KW-1185">Reference proteome</keyword>
<keyword evidence="1" id="KW-0472">Membrane</keyword>
<sequence length="571" mass="64347">MHLNQLTGRYISWLSTLTGKVQKLCFWDLYASIFLFLINQVTQVLVVFVPLKLLVIIGSGSVPGFIQQFVPTLTYEDMITYLALGAGLVYFLYIVSDVILTRRAAAAGKHIIRHANKVSLFDKQEDFTKDVFTRVARSWGGYIMVVGGMALGFLLDWRLYLVLTVLMVLQYVGVGLVWQRLQRPENIAKRAEFITRRPFLLSTLSAINFAVVFLMMVYFFLTEDYNFLIAIAIILLTRQVMIRFNLAISDGFFLFQQEAKISALFFSEVKLQQQVGHEDKSFIELLLPAQRGQVFSAIERDTGLPLAQYAWQWNDTGIRNVASFIGQRDGNELLLKIYPVKQEKNFLSDQLMLQELADSHPLAMNMLAHGETFGVLYLIAEGPVGELVPGAERAQVVNEVRLKSWAYEPDDSLLDRLSRSAPMVHERLDADKVALLAIADDIDTEALSEFEQRLPELVTHIDQLPLFIWNRNIAPANIRKTDDKLNLLHWQNVIAEPIGMGASPAEIAKMDADELLSAIHEGRKDAKHVRVCDLMLVAALPAFEGALNAQNFNAAAAQLGNLNKLINECLQ</sequence>
<feature type="transmembrane region" description="Helical" evidence="1">
    <location>
        <begin position="45"/>
        <end position="66"/>
    </location>
</feature>
<feature type="transmembrane region" description="Helical" evidence="1">
    <location>
        <begin position="139"/>
        <end position="155"/>
    </location>
</feature>
<dbReference type="OrthoDB" id="5780266at2"/>
<evidence type="ECO:0000313" key="3">
    <source>
        <dbReference type="Proteomes" id="UP000295531"/>
    </source>
</evidence>
<feature type="transmembrane region" description="Helical" evidence="1">
    <location>
        <begin position="199"/>
        <end position="221"/>
    </location>
</feature>